<dbReference type="EMBL" id="JAAGOA010000022">
    <property type="protein sequence ID" value="NEE03449.1"/>
    <property type="molecule type" value="Genomic_DNA"/>
</dbReference>
<dbReference type="AlphaFoldDB" id="A0A6L9SEE8"/>
<keyword evidence="1" id="KW-1133">Transmembrane helix</keyword>
<protein>
    <submittedName>
        <fullName evidence="2">Uncharacterized protein</fullName>
    </submittedName>
</protein>
<reference evidence="2 3" key="1">
    <citation type="submission" date="2020-02" db="EMBL/GenBank/DDBJ databases">
        <authorList>
            <person name="Li X.-J."/>
            <person name="Han X.-M."/>
        </authorList>
    </citation>
    <scope>NUCLEOTIDE SEQUENCE [LARGE SCALE GENOMIC DNA]</scope>
    <source>
        <strain evidence="2 3">CCTCC AB 2017055</strain>
    </source>
</reference>
<feature type="transmembrane region" description="Helical" evidence="1">
    <location>
        <begin position="125"/>
        <end position="146"/>
    </location>
</feature>
<dbReference type="Proteomes" id="UP000475214">
    <property type="component" value="Unassembled WGS sequence"/>
</dbReference>
<accession>A0A6L9SEE8</accession>
<keyword evidence="1" id="KW-0472">Membrane</keyword>
<feature type="transmembrane region" description="Helical" evidence="1">
    <location>
        <begin position="12"/>
        <end position="34"/>
    </location>
</feature>
<proteinExistence type="predicted"/>
<keyword evidence="1" id="KW-0812">Transmembrane</keyword>
<name>A0A6L9SEE8_9ACTN</name>
<organism evidence="2 3">
    <name type="scientific">Phytoactinopolyspora halotolerans</name>
    <dbReference type="NCBI Taxonomy" id="1981512"/>
    <lineage>
        <taxon>Bacteria</taxon>
        <taxon>Bacillati</taxon>
        <taxon>Actinomycetota</taxon>
        <taxon>Actinomycetes</taxon>
        <taxon>Jiangellales</taxon>
        <taxon>Jiangellaceae</taxon>
        <taxon>Phytoactinopolyspora</taxon>
    </lineage>
</organism>
<evidence type="ECO:0000313" key="3">
    <source>
        <dbReference type="Proteomes" id="UP000475214"/>
    </source>
</evidence>
<evidence type="ECO:0000313" key="2">
    <source>
        <dbReference type="EMBL" id="NEE03449.1"/>
    </source>
</evidence>
<comment type="caution">
    <text evidence="2">The sequence shown here is derived from an EMBL/GenBank/DDBJ whole genome shotgun (WGS) entry which is preliminary data.</text>
</comment>
<dbReference type="RefSeq" id="WP_163743118.1">
    <property type="nucleotide sequence ID" value="NZ_JAAGOA010000022.1"/>
</dbReference>
<keyword evidence="3" id="KW-1185">Reference proteome</keyword>
<gene>
    <name evidence="2" type="ORF">G1H10_25100</name>
</gene>
<sequence>MSQSSSWPRKRITLVVGWMLLAAGIIGSAVPLGLTQYSKAQGSDVGPDQAVTWPSDEPAVIVPHGERPSSSNECIVTPQHGEPRHESMRWGLLAHPHASGTATLTCEHAGVFVTGTSANILSMTYSLGVLIAFMMFIGLIGLVFVVPRLAVVFSYQTTLWDRLSGRAARREAEEHNFLR</sequence>
<evidence type="ECO:0000256" key="1">
    <source>
        <dbReference type="SAM" id="Phobius"/>
    </source>
</evidence>